<dbReference type="SUPFAM" id="SSF47413">
    <property type="entry name" value="lambda repressor-like DNA-binding domains"/>
    <property type="match status" value="1"/>
</dbReference>
<name>A0A381C6E9_9ENTR</name>
<dbReference type="GO" id="GO:0003677">
    <property type="term" value="F:DNA binding"/>
    <property type="evidence" value="ECO:0007669"/>
    <property type="project" value="InterPro"/>
</dbReference>
<evidence type="ECO:0000313" key="2">
    <source>
        <dbReference type="EMBL" id="SUW63446.1"/>
    </source>
</evidence>
<dbReference type="PROSITE" id="PS50943">
    <property type="entry name" value="HTH_CROC1"/>
    <property type="match status" value="1"/>
</dbReference>
<sequence length="75" mass="8418">MDTNLKEKVCSIMSQTEIAKKMGIAPQAVSLWLNGEVPAHRVIPFCEALCWQITPHEIRNDIYPNPTDGLPQQEA</sequence>
<feature type="domain" description="HTH cro/C1-type" evidence="1">
    <location>
        <begin position="13"/>
        <end position="36"/>
    </location>
</feature>
<dbReference type="AlphaFoldDB" id="A0A381C6E9"/>
<accession>A0A381C6E9</accession>
<dbReference type="Gene3D" id="1.10.260.40">
    <property type="entry name" value="lambda repressor-like DNA-binding domains"/>
    <property type="match status" value="1"/>
</dbReference>
<dbReference type="Proteomes" id="UP000255528">
    <property type="component" value="Unassembled WGS sequence"/>
</dbReference>
<reference evidence="2 3" key="1">
    <citation type="submission" date="2018-06" db="EMBL/GenBank/DDBJ databases">
        <authorList>
            <consortium name="Pathogen Informatics"/>
            <person name="Doyle S."/>
        </authorList>
    </citation>
    <scope>NUCLEOTIDE SEQUENCE [LARGE SCALE GENOMIC DNA]</scope>
    <source>
        <strain evidence="2 3">NCTC12119</strain>
    </source>
</reference>
<dbReference type="Pfam" id="PF15943">
    <property type="entry name" value="YdaS_toxin"/>
    <property type="match status" value="1"/>
</dbReference>
<evidence type="ECO:0000259" key="1">
    <source>
        <dbReference type="PROSITE" id="PS50943"/>
    </source>
</evidence>
<dbReference type="InterPro" id="IPR031856">
    <property type="entry name" value="YdaS_toxin-like"/>
</dbReference>
<dbReference type="InterPro" id="IPR010982">
    <property type="entry name" value="Lambda_DNA-bd_dom_sf"/>
</dbReference>
<dbReference type="CDD" id="cd00093">
    <property type="entry name" value="HTH_XRE"/>
    <property type="match status" value="1"/>
</dbReference>
<organism evidence="2 3">
    <name type="scientific">Buttiauxella agrestis</name>
    <dbReference type="NCBI Taxonomy" id="82977"/>
    <lineage>
        <taxon>Bacteria</taxon>
        <taxon>Pseudomonadati</taxon>
        <taxon>Pseudomonadota</taxon>
        <taxon>Gammaproteobacteria</taxon>
        <taxon>Enterobacterales</taxon>
        <taxon>Enterobacteriaceae</taxon>
        <taxon>Buttiauxella</taxon>
    </lineage>
</organism>
<protein>
    <submittedName>
        <fullName evidence="2">Uncharacterized protein conserved in bacteria, prophage-related</fullName>
    </submittedName>
</protein>
<proteinExistence type="predicted"/>
<gene>
    <name evidence="2" type="ORF">NCTC12119_01936</name>
</gene>
<dbReference type="RefSeq" id="WP_115628172.1">
    <property type="nucleotide sequence ID" value="NZ_UIGI01000001.1"/>
</dbReference>
<evidence type="ECO:0000313" key="3">
    <source>
        <dbReference type="Proteomes" id="UP000255528"/>
    </source>
</evidence>
<dbReference type="EMBL" id="UIGI01000001">
    <property type="protein sequence ID" value="SUW63446.1"/>
    <property type="molecule type" value="Genomic_DNA"/>
</dbReference>
<dbReference type="InterPro" id="IPR001387">
    <property type="entry name" value="Cro/C1-type_HTH"/>
</dbReference>